<dbReference type="Proteomes" id="UP000252008">
    <property type="component" value="Unassembled WGS sequence"/>
</dbReference>
<dbReference type="AlphaFoldDB" id="A0A375YS84"/>
<evidence type="ECO:0000256" key="2">
    <source>
        <dbReference type="ARBA" id="ARBA00009199"/>
    </source>
</evidence>
<comment type="similarity">
    <text evidence="2">Belongs to the amidase family.</text>
</comment>
<dbReference type="STRING" id="39692.BST38_02830"/>
<evidence type="ECO:0000313" key="6">
    <source>
        <dbReference type="Proteomes" id="UP000252008"/>
    </source>
</evidence>
<dbReference type="Gene3D" id="3.90.1300.10">
    <property type="entry name" value="Amidase signature (AS) domain"/>
    <property type="match status" value="1"/>
</dbReference>
<dbReference type="InterPro" id="IPR023631">
    <property type="entry name" value="Amidase_dom"/>
</dbReference>
<dbReference type="InterPro" id="IPR020556">
    <property type="entry name" value="Amidase_CS"/>
</dbReference>
<accession>A0A375YS84</accession>
<keyword evidence="6" id="KW-1185">Reference proteome</keyword>
<dbReference type="InterPro" id="IPR000120">
    <property type="entry name" value="Amidase"/>
</dbReference>
<evidence type="ECO:0000313" key="5">
    <source>
        <dbReference type="EMBL" id="SRX84025.1"/>
    </source>
</evidence>
<organism evidence="5 6">
    <name type="scientific">Mycolicibacterium parafortuitum</name>
    <name type="common">Mycobacterium parafortuitum</name>
    <dbReference type="NCBI Taxonomy" id="39692"/>
    <lineage>
        <taxon>Bacteria</taxon>
        <taxon>Bacillati</taxon>
        <taxon>Actinomycetota</taxon>
        <taxon>Actinomycetes</taxon>
        <taxon>Mycobacteriales</taxon>
        <taxon>Mycobacteriaceae</taxon>
        <taxon>Mycolicibacterium</taxon>
    </lineage>
</organism>
<proteinExistence type="inferred from homology"/>
<dbReference type="InterPro" id="IPR036928">
    <property type="entry name" value="AS_sf"/>
</dbReference>
<dbReference type="SUPFAM" id="SSF75304">
    <property type="entry name" value="Amidase signature (AS) enzymes"/>
    <property type="match status" value="1"/>
</dbReference>
<evidence type="ECO:0000259" key="4">
    <source>
        <dbReference type="Pfam" id="PF01425"/>
    </source>
</evidence>
<gene>
    <name evidence="5" type="ORF">MPP7335_05814</name>
</gene>
<dbReference type="EC" id="3.5.1.4" evidence="3"/>
<sequence length="475" mass="49712">MDLTEYASLDATALTDLVAGGAVTAAELTDLARRACRQVDDEINAVAELYDDPRIPRRIDAAAPFAGVPFLMKDFGAHEIGRHQWMGSRVVDDGVAADEAPLARRFRESGLISVGRSATCEFAVTATTESARYGPTRNPWDPRRSAGGSSGGAAAAVAAGVVPMAHGTDSGGSIRIPAACCGVVGLKPTRGAMPADPAASSPGDFNTEFVVTRTVRDAARAFSAFRPSSCGVLRPFEGRRRIAVATRASWLPAVDPAVGAATLRTAKRCEQLGHNVDAAAPELDWVSLFEAMKDLWAAGTLDTVSAWCDVSAPIRPAGIEGLTWELVTRAKRLTGADICSALSAIDSATKAFTAFFTDYDMLLTPTLPSPPPALGGFHPDMDLESYYEGPVGRMEPAVAVFNATGQPAISIPAGLADGLPVGVHLAAAPHQEPALLALAAELESEINWAAWTPAIHVGQSRTENTSTSEPEGQLV</sequence>
<evidence type="ECO:0000256" key="1">
    <source>
        <dbReference type="ARBA" id="ARBA00001311"/>
    </source>
</evidence>
<dbReference type="PROSITE" id="PS00571">
    <property type="entry name" value="AMIDASES"/>
    <property type="match status" value="1"/>
</dbReference>
<name>A0A375YS84_MYCPF</name>
<dbReference type="GO" id="GO:0004040">
    <property type="term" value="F:amidase activity"/>
    <property type="evidence" value="ECO:0007669"/>
    <property type="project" value="UniProtKB-EC"/>
</dbReference>
<dbReference type="RefSeq" id="WP_083141739.1">
    <property type="nucleotide sequence ID" value="NZ_MVID01000002.1"/>
</dbReference>
<dbReference type="EMBL" id="UEGS01000001">
    <property type="protein sequence ID" value="SRX84025.1"/>
    <property type="molecule type" value="Genomic_DNA"/>
</dbReference>
<dbReference type="Pfam" id="PF01425">
    <property type="entry name" value="Amidase"/>
    <property type="match status" value="1"/>
</dbReference>
<protein>
    <recommendedName>
        <fullName evidence="3">amidase</fullName>
        <ecNumber evidence="3">3.5.1.4</ecNumber>
    </recommendedName>
</protein>
<comment type="catalytic activity">
    <reaction evidence="1">
        <text>a monocarboxylic acid amide + H2O = a monocarboxylate + NH4(+)</text>
        <dbReference type="Rhea" id="RHEA:12020"/>
        <dbReference type="ChEBI" id="CHEBI:15377"/>
        <dbReference type="ChEBI" id="CHEBI:28938"/>
        <dbReference type="ChEBI" id="CHEBI:35757"/>
        <dbReference type="ChEBI" id="CHEBI:83628"/>
        <dbReference type="EC" id="3.5.1.4"/>
    </reaction>
</comment>
<feature type="domain" description="Amidase" evidence="4">
    <location>
        <begin position="31"/>
        <end position="436"/>
    </location>
</feature>
<dbReference type="PANTHER" id="PTHR11895">
    <property type="entry name" value="TRANSAMIDASE"/>
    <property type="match status" value="1"/>
</dbReference>
<evidence type="ECO:0000256" key="3">
    <source>
        <dbReference type="ARBA" id="ARBA00012922"/>
    </source>
</evidence>
<reference evidence="5 6" key="1">
    <citation type="submission" date="2018-05" db="EMBL/GenBank/DDBJ databases">
        <authorList>
            <consortium name="IHU Genomes"/>
        </authorList>
    </citation>
    <scope>NUCLEOTIDE SEQUENCE [LARGE SCALE GENOMIC DNA]</scope>
    <source>
        <strain evidence="5 6">P7335</strain>
    </source>
</reference>
<keyword evidence="5" id="KW-0378">Hydrolase</keyword>
<dbReference type="PANTHER" id="PTHR11895:SF7">
    <property type="entry name" value="GLUTAMYL-TRNA(GLN) AMIDOTRANSFERASE SUBUNIT A, MITOCHONDRIAL"/>
    <property type="match status" value="1"/>
</dbReference>